<gene>
    <name evidence="1" type="ORF">FB458_3155</name>
</gene>
<protein>
    <submittedName>
        <fullName evidence="1">Ring-1,2-phenylacetyl-CoA epoxidase subunit PaaC</fullName>
    </submittedName>
</protein>
<dbReference type="InterPro" id="IPR012347">
    <property type="entry name" value="Ferritin-like"/>
</dbReference>
<organism evidence="1 2">
    <name type="scientific">Lapillicoccus jejuensis</name>
    <dbReference type="NCBI Taxonomy" id="402171"/>
    <lineage>
        <taxon>Bacteria</taxon>
        <taxon>Bacillati</taxon>
        <taxon>Actinomycetota</taxon>
        <taxon>Actinomycetes</taxon>
        <taxon>Micrococcales</taxon>
        <taxon>Intrasporangiaceae</taxon>
        <taxon>Lapillicoccus</taxon>
    </lineage>
</organism>
<dbReference type="InterPro" id="IPR011882">
    <property type="entry name" value="PaaC"/>
</dbReference>
<dbReference type="RefSeq" id="WP_141849314.1">
    <property type="nucleotide sequence ID" value="NZ_BAAAPR010000001.1"/>
</dbReference>
<dbReference type="Pfam" id="PF05138">
    <property type="entry name" value="PaaA_PaaC"/>
    <property type="match status" value="1"/>
</dbReference>
<name>A0A542E3Z2_9MICO</name>
<dbReference type="PIRSF" id="PIRSF037834">
    <property type="entry name" value="PA_CoA_Oase3"/>
    <property type="match status" value="1"/>
</dbReference>
<sequence length="257" mass="28566">MTSRTTTPADPATAAYLLGLADDAMVYAQRLGEWLTNAPQLEEDMALANVSLDLLGQARALYPRVGELDGTGRGEDDFAMWRDERDWRNVHLVEQPRGDFADEMARLLWFSTTRLELFSAGASDPVLAGVMAKGVKELGYHVDHAAQWVVRLGDGTDESHRRMQAALDRVAPYVDELFTDDETVLAVPEADRGPLPSQLREHVVRRVDRVLHSAGLTRPEPGAWRAKDGRRGIHSRPMGSLLAEMQYLARSHPGATW</sequence>
<dbReference type="GO" id="GO:0005829">
    <property type="term" value="C:cytosol"/>
    <property type="evidence" value="ECO:0007669"/>
    <property type="project" value="TreeGrafter"/>
</dbReference>
<dbReference type="NCBIfam" id="TIGR02158">
    <property type="entry name" value="PA_CoA_Oxy3"/>
    <property type="match status" value="1"/>
</dbReference>
<dbReference type="PANTHER" id="PTHR30458">
    <property type="entry name" value="PHENYLACETIC ACID DEGRADATION PROTEIN PAA"/>
    <property type="match status" value="1"/>
</dbReference>
<dbReference type="GO" id="GO:0010124">
    <property type="term" value="P:phenylacetate catabolic process"/>
    <property type="evidence" value="ECO:0007669"/>
    <property type="project" value="InterPro"/>
</dbReference>
<dbReference type="Gene3D" id="1.20.1260.10">
    <property type="match status" value="1"/>
</dbReference>
<keyword evidence="2" id="KW-1185">Reference proteome</keyword>
<comment type="caution">
    <text evidence="1">The sequence shown here is derived from an EMBL/GenBank/DDBJ whole genome shotgun (WGS) entry which is preliminary data.</text>
</comment>
<dbReference type="Proteomes" id="UP000317893">
    <property type="component" value="Unassembled WGS sequence"/>
</dbReference>
<dbReference type="EMBL" id="VFMN01000001">
    <property type="protein sequence ID" value="TQJ10037.1"/>
    <property type="molecule type" value="Genomic_DNA"/>
</dbReference>
<dbReference type="InterPro" id="IPR052703">
    <property type="entry name" value="Aromatic_CoA_ox/epox"/>
</dbReference>
<accession>A0A542E3Z2</accession>
<evidence type="ECO:0000313" key="1">
    <source>
        <dbReference type="EMBL" id="TQJ10037.1"/>
    </source>
</evidence>
<dbReference type="AlphaFoldDB" id="A0A542E3Z2"/>
<dbReference type="PANTHER" id="PTHR30458:SF0">
    <property type="entry name" value="1,2-PHENYLACETYL-COA EPOXIDASE, SUBUNIT C"/>
    <property type="match status" value="1"/>
</dbReference>
<dbReference type="InterPro" id="IPR009078">
    <property type="entry name" value="Ferritin-like_SF"/>
</dbReference>
<dbReference type="OrthoDB" id="9789947at2"/>
<proteinExistence type="predicted"/>
<dbReference type="SUPFAM" id="SSF47240">
    <property type="entry name" value="Ferritin-like"/>
    <property type="match status" value="1"/>
</dbReference>
<dbReference type="InterPro" id="IPR007814">
    <property type="entry name" value="PaaA_PaaC"/>
</dbReference>
<reference evidence="1 2" key="1">
    <citation type="submission" date="2019-06" db="EMBL/GenBank/DDBJ databases">
        <title>Sequencing the genomes of 1000 actinobacteria strains.</title>
        <authorList>
            <person name="Klenk H.-P."/>
        </authorList>
    </citation>
    <scope>NUCLEOTIDE SEQUENCE [LARGE SCALE GENOMIC DNA]</scope>
    <source>
        <strain evidence="1 2">DSM 18607</strain>
    </source>
</reference>
<evidence type="ECO:0000313" key="2">
    <source>
        <dbReference type="Proteomes" id="UP000317893"/>
    </source>
</evidence>